<dbReference type="RefSeq" id="WP_036882075.1">
    <property type="nucleotide sequence ID" value="NZ_JRNR01000003.1"/>
</dbReference>
<organism evidence="1 2">
    <name type="scientific">Prevotella disiens DNF00882</name>
    <dbReference type="NCBI Taxonomy" id="1401075"/>
    <lineage>
        <taxon>Bacteria</taxon>
        <taxon>Pseudomonadati</taxon>
        <taxon>Bacteroidota</taxon>
        <taxon>Bacteroidia</taxon>
        <taxon>Bacteroidales</taxon>
        <taxon>Prevotellaceae</taxon>
        <taxon>Prevotella</taxon>
    </lineage>
</organism>
<reference evidence="1 2" key="1">
    <citation type="submission" date="2014-07" db="EMBL/GenBank/DDBJ databases">
        <authorList>
            <person name="McCorrison J."/>
            <person name="Sanka R."/>
            <person name="Torralba M."/>
            <person name="Gillis M."/>
            <person name="Haft D.H."/>
            <person name="Methe B."/>
            <person name="Sutton G."/>
            <person name="Nelson K.E."/>
        </authorList>
    </citation>
    <scope>NUCLEOTIDE SEQUENCE [LARGE SCALE GENOMIC DNA]</scope>
    <source>
        <strain evidence="1 2">DNF00882</strain>
    </source>
</reference>
<sequence length="195" mass="20522">MAFKKKIDMQGDVFNGISSVLAVKGGITTSANAATLKDSDMIEFPVSEDSGFNFDTGAPSVNHFKVHGLQADWVSKFTPGDGEVKLEIPCSQTDIMDFCGFTGAETTITLPSGTTVGGKDKLKGKTYASTQKAVYLGLLILNDSEDKVLYIKKAKFMAQVIFDGSNKPLCVTMTGSIAAGADADAFGVLVPDTSA</sequence>
<dbReference type="Proteomes" id="UP000029538">
    <property type="component" value="Unassembled WGS sequence"/>
</dbReference>
<dbReference type="EMBL" id="JRNR01000003">
    <property type="protein sequence ID" value="KGF50442.1"/>
    <property type="molecule type" value="Genomic_DNA"/>
</dbReference>
<protein>
    <recommendedName>
        <fullName evidence="3">Tail protein</fullName>
    </recommendedName>
</protein>
<gene>
    <name evidence="1" type="ORF">HMPREF0654_01025</name>
</gene>
<evidence type="ECO:0000313" key="1">
    <source>
        <dbReference type="EMBL" id="KGF50442.1"/>
    </source>
</evidence>
<evidence type="ECO:0000313" key="2">
    <source>
        <dbReference type="Proteomes" id="UP000029538"/>
    </source>
</evidence>
<accession>A0A096C668</accession>
<comment type="caution">
    <text evidence="1">The sequence shown here is derived from an EMBL/GenBank/DDBJ whole genome shotgun (WGS) entry which is preliminary data.</text>
</comment>
<proteinExistence type="predicted"/>
<dbReference type="AlphaFoldDB" id="A0A096C668"/>
<name>A0A096C668_9BACT</name>
<evidence type="ECO:0008006" key="3">
    <source>
        <dbReference type="Google" id="ProtNLM"/>
    </source>
</evidence>